<dbReference type="RefSeq" id="WP_158509019.1">
    <property type="nucleotide sequence ID" value="NZ_CP007130.1"/>
</dbReference>
<dbReference type="Proteomes" id="UP000019151">
    <property type="component" value="Plasmid 2"/>
</dbReference>
<evidence type="ECO:0000259" key="1">
    <source>
        <dbReference type="PROSITE" id="PS01124"/>
    </source>
</evidence>
<sequence>MSTTARRGDVLALLCDREAVARLNQAIRPGPSGSPGRSVSTVGIHRVERISELRAALTDRRWGVVVVEARDADHVPTDAVIQSIRAAQPDAVVVGYARMTDLSSAILDFARAGVHELIVEGVDDRGLALRAALAKAGQRAAADRLVADVEAIVPSSIMPVVRYCLEHHGDAATVPDVARAFGISRQALVDRARRAGVPAPREILTWCRLLLAARMLADRADTVDEVAITLHFPSGNGLRNALRRYAGIKVRDARQDGAAPVLAAFAATIATAGAPPTAAV</sequence>
<feature type="domain" description="HTH araC/xylS-type" evidence="1">
    <location>
        <begin position="158"/>
        <end position="256"/>
    </location>
</feature>
<dbReference type="GO" id="GO:0043565">
    <property type="term" value="F:sequence-specific DNA binding"/>
    <property type="evidence" value="ECO:0007669"/>
    <property type="project" value="InterPro"/>
</dbReference>
<dbReference type="HOGENOM" id="CLU_890700_0_0_0"/>
<dbReference type="EMBL" id="CP007130">
    <property type="protein sequence ID" value="AHG93855.1"/>
    <property type="molecule type" value="Genomic_DNA"/>
</dbReference>
<keyword evidence="3" id="KW-1185">Reference proteome</keyword>
<dbReference type="Pfam" id="PF12833">
    <property type="entry name" value="HTH_18"/>
    <property type="match status" value="1"/>
</dbReference>
<protein>
    <submittedName>
        <fullName evidence="2">Helix-turn-helix, AraC domain-containing protein</fullName>
    </submittedName>
</protein>
<organism evidence="2 3">
    <name type="scientific">Gemmatirosa kalamazoonensis</name>
    <dbReference type="NCBI Taxonomy" id="861299"/>
    <lineage>
        <taxon>Bacteria</taxon>
        <taxon>Pseudomonadati</taxon>
        <taxon>Gemmatimonadota</taxon>
        <taxon>Gemmatimonadia</taxon>
        <taxon>Gemmatimonadales</taxon>
        <taxon>Gemmatimonadaceae</taxon>
        <taxon>Gemmatirosa</taxon>
    </lineage>
</organism>
<keyword evidence="2" id="KW-0614">Plasmid</keyword>
<reference evidence="2 3" key="1">
    <citation type="journal article" date="2014" name="Genome Announc.">
        <title>Genome Sequence and Methylome of Soil Bacterium Gemmatirosa kalamazoonensis KBS708T, a Member of the Rarely Cultivated Gemmatimonadetes Phylum.</title>
        <authorList>
            <person name="Debruyn J.M."/>
            <person name="Radosevich M."/>
            <person name="Wommack K.E."/>
            <person name="Polson S.W."/>
            <person name="Hauser L.J."/>
            <person name="Fawaz M.N."/>
            <person name="Korlach J."/>
            <person name="Tsai Y.C."/>
        </authorList>
    </citation>
    <scope>NUCLEOTIDE SEQUENCE [LARGE SCALE GENOMIC DNA]</scope>
    <source>
        <strain evidence="2 3">KBS708</strain>
        <plasmid evidence="3">Plasmid 2</plasmid>
    </source>
</reference>
<dbReference type="InParanoid" id="W0RU63"/>
<proteinExistence type="predicted"/>
<name>W0RU63_9BACT</name>
<dbReference type="AlphaFoldDB" id="W0RU63"/>
<dbReference type="GO" id="GO:0003700">
    <property type="term" value="F:DNA-binding transcription factor activity"/>
    <property type="evidence" value="ECO:0007669"/>
    <property type="project" value="InterPro"/>
</dbReference>
<dbReference type="eggNOG" id="COG2207">
    <property type="taxonomic scope" value="Bacteria"/>
</dbReference>
<dbReference type="InterPro" id="IPR018060">
    <property type="entry name" value="HTH_AraC"/>
</dbReference>
<gene>
    <name evidence="2" type="ORF">J421_6320</name>
</gene>
<dbReference type="PROSITE" id="PS01124">
    <property type="entry name" value="HTH_ARAC_FAMILY_2"/>
    <property type="match status" value="1"/>
</dbReference>
<accession>W0RU63</accession>
<dbReference type="KEGG" id="gba:J421_6320"/>
<evidence type="ECO:0000313" key="2">
    <source>
        <dbReference type="EMBL" id="AHG93855.1"/>
    </source>
</evidence>
<geneLocation type="plasmid" evidence="2 3">
    <name>2</name>
</geneLocation>
<dbReference type="SMART" id="SM00342">
    <property type="entry name" value="HTH_ARAC"/>
    <property type="match status" value="1"/>
</dbReference>
<evidence type="ECO:0000313" key="3">
    <source>
        <dbReference type="Proteomes" id="UP000019151"/>
    </source>
</evidence>
<dbReference type="Gene3D" id="1.10.10.60">
    <property type="entry name" value="Homeodomain-like"/>
    <property type="match status" value="1"/>
</dbReference>